<name>A0A1J0WD39_9RHOB</name>
<dbReference type="KEGG" id="suam:BOO69_01500"/>
<sequence>MTDYSISSQRRTARIRAFFRTVAAGLSPLAHRWRQRDHPHVGDLDVRLMRDAGLSHGGTARRETAPEIRETRHPML</sequence>
<gene>
    <name evidence="2" type="ORF">BOO69_01500</name>
</gene>
<feature type="region of interest" description="Disordered" evidence="1">
    <location>
        <begin position="54"/>
        <end position="76"/>
    </location>
</feature>
<dbReference type="RefSeq" id="WP_071969667.1">
    <property type="nucleotide sequence ID" value="NZ_CP018076.1"/>
</dbReference>
<proteinExistence type="predicted"/>
<dbReference type="AlphaFoldDB" id="A0A1J0WD39"/>
<accession>A0A1J0WD39</accession>
<evidence type="ECO:0000256" key="1">
    <source>
        <dbReference type="SAM" id="MobiDB-lite"/>
    </source>
</evidence>
<evidence type="ECO:0000313" key="3">
    <source>
        <dbReference type="Proteomes" id="UP000181897"/>
    </source>
</evidence>
<evidence type="ECO:0000313" key="2">
    <source>
        <dbReference type="EMBL" id="APE42233.1"/>
    </source>
</evidence>
<protein>
    <recommendedName>
        <fullName evidence="4">DUF1127 domain-containing protein</fullName>
    </recommendedName>
</protein>
<dbReference type="OrthoDB" id="9961993at2"/>
<dbReference type="Proteomes" id="UP000181897">
    <property type="component" value="Chromosome"/>
</dbReference>
<keyword evidence="3" id="KW-1185">Reference proteome</keyword>
<reference evidence="2 3" key="1">
    <citation type="submission" date="2016-11" db="EMBL/GenBank/DDBJ databases">
        <title>Complete genome sequence of Sulfitobacter sp. AM1-D1, a toxic bacteria associated with marine dinoflagellate Alexandrium minutum in East China Sea.</title>
        <authorList>
            <person name="Yang Q."/>
            <person name="Zhang X."/>
            <person name="Tian X."/>
        </authorList>
    </citation>
    <scope>NUCLEOTIDE SEQUENCE [LARGE SCALE GENOMIC DNA]</scope>
    <source>
        <strain evidence="2 3">AM1-D1</strain>
    </source>
</reference>
<feature type="compositionally biased region" description="Basic and acidic residues" evidence="1">
    <location>
        <begin position="60"/>
        <end position="76"/>
    </location>
</feature>
<evidence type="ECO:0008006" key="4">
    <source>
        <dbReference type="Google" id="ProtNLM"/>
    </source>
</evidence>
<dbReference type="STRING" id="1917485.BOO69_01500"/>
<dbReference type="EMBL" id="CP018076">
    <property type="protein sequence ID" value="APE42233.1"/>
    <property type="molecule type" value="Genomic_DNA"/>
</dbReference>
<organism evidence="2 3">
    <name type="scientific">Sulfitobacter alexandrii</name>
    <dbReference type="NCBI Taxonomy" id="1917485"/>
    <lineage>
        <taxon>Bacteria</taxon>
        <taxon>Pseudomonadati</taxon>
        <taxon>Pseudomonadota</taxon>
        <taxon>Alphaproteobacteria</taxon>
        <taxon>Rhodobacterales</taxon>
        <taxon>Roseobacteraceae</taxon>
        <taxon>Sulfitobacter</taxon>
    </lineage>
</organism>